<dbReference type="PANTHER" id="PTHR46652:SF7">
    <property type="entry name" value="LEUCINE-RICH REPEAT AND IQ DOMAIN-CONTAINING PROTEIN 1"/>
    <property type="match status" value="1"/>
</dbReference>
<dbReference type="FunFam" id="3.80.10.10:FF:001142">
    <property type="entry name" value="Leucine-rich repeats and IQ motif containing 1"/>
    <property type="match status" value="1"/>
</dbReference>
<dbReference type="Pfam" id="PF00612">
    <property type="entry name" value="IQ"/>
    <property type="match status" value="4"/>
</dbReference>
<dbReference type="SMART" id="SM00365">
    <property type="entry name" value="LRR_SD22"/>
    <property type="match status" value="5"/>
</dbReference>
<dbReference type="Gene3D" id="1.20.5.190">
    <property type="match status" value="2"/>
</dbReference>
<feature type="compositionally biased region" description="Polar residues" evidence="3">
    <location>
        <begin position="513"/>
        <end position="528"/>
    </location>
</feature>
<dbReference type="SMART" id="SM00015">
    <property type="entry name" value="IQ"/>
    <property type="match status" value="4"/>
</dbReference>
<accession>A0AAD8DEF9</accession>
<dbReference type="CDD" id="cd23767">
    <property type="entry name" value="IQCD"/>
    <property type="match status" value="2"/>
</dbReference>
<evidence type="ECO:0000256" key="1">
    <source>
        <dbReference type="ARBA" id="ARBA00022614"/>
    </source>
</evidence>
<protein>
    <submittedName>
        <fullName evidence="4">Leucine-rich repeat and IQ domain-containing protein 1 isoform X1</fullName>
    </submittedName>
</protein>
<dbReference type="InterPro" id="IPR027417">
    <property type="entry name" value="P-loop_NTPase"/>
</dbReference>
<feature type="region of interest" description="Disordered" evidence="3">
    <location>
        <begin position="1337"/>
        <end position="1358"/>
    </location>
</feature>
<feature type="region of interest" description="Disordered" evidence="3">
    <location>
        <begin position="307"/>
        <end position="370"/>
    </location>
</feature>
<dbReference type="InterPro" id="IPR032675">
    <property type="entry name" value="LRR_dom_sf"/>
</dbReference>
<sequence length="1580" mass="182153">MDVDQSVEEAIQQELNTIFISSLDAEELESYEEDEEEIISEDETVPDELPLSVVSCLELAKSRIHTAEQLILQDLEDNQFNDLYDVAPYNDSDYLVELASEYNEDPVMFKERIIGEIEDEEALQSFFNPDNHMGNEEHFMEQTTENIATGYLETEKKCMQDLLDWEEKIKELEEKRILELKTKKEQQAKEQREDEVKRRQRQRVFEEELKRLEEENLQQQVELEVKAKKEKQALQLELNLQEELIRNLQKQMEVEKQDFEQRQSIERRRLEELRCRAATQIQARIRSFLVRKKTISLLRQRKEEKKKEKDLQLKLEKEQKEREEKCKRTLEEQKLRNEEEKKRKEELEKKERKEQERRRAEYEKKKEEERLRLEQEKQLKFKEEKKRKEEEAKKQREELQRRARLGEEERQKQEQKKKQLEDLKKKGDWEKKRIEELERKKQEEKIEQEELNLKEKNEKEKEQVCIVEKNTGDATQYDKQNSLVQNICPSTGQTEGVSKVLEKEANLIGSEESAISNDNNAAVKQEASNQEKNEIFSNKNDTQFQNSEKTPDRTKEKHNQLTPNSNISLIKTPGSLEGYDLYYNSASADTFSLVSQMSLPDCTEQKRLAWMKACTPWSKLAMENKRKKVVKRKITRSASSGQLPALSAELVLQSAVCNSLKQVTTVTLEDLPGCNLSTLSECTKLQTLTLRRCGLTALDGINRCKELKHIDVQENGIQFINCQDLEDLCVLLLNRNQLTSIHGLDGVTNLQVLELSHNSITRIGGLESLKKLQRLVMDHNQLISTKGLIETPTLLYLDCAYNHLTCVEGTENCVLLQTLKLQGNNLTEPPGLVNHVLIKELYLDDNSISSLESLSSYWLPLLHYLSVAQNSMTHLTLLSDFISLKKLNVSHNCISELTSFVPCLEGCKYLKELSVAGNPFQHEAEWRSSLLEVLPGLKKLNGKCILSTGPSLLDRSNRPPPGSFLALCQAQLQELELLLQRHDSELGSLSPLEVMTIRSRQCDELIKLAEEHRYAHEYGDLSVNDGDEPETLSSLLMQRASDRHQHNIPFISRAKENNQDPVNLSKRWITPGQVQPTVSCSFVGQDMGNEETKVPRMKAECFAITDGESKESVLRGTKGIRYTVSPHLRKEAEHPNASLVIKQLHRDQKKDLQNLAATVIQSHWRGYLIRRDIHLHTCRHAAAMVIQAAWKGYCIWKKRWQKKDTSCMKHVIAGKHHVNVGEKAATIIQAVWKGHVLRKKLASALAAARINEVDDDFEDVNMEDFIFDEAALEKDWITLDSTRFPSKILPLSNQLHWPKPPNHQPLQWQPQQAWSSTDEEPGSHHEQNVLFLNAQCSNSRPQSRPQSTTLKTSHIQKRKKEDKILEEWGFTDSNTAQQMLKRAQKMKSTNEKQKKLLDPAVRLALFKNSGNKCSPVNPLKNAQPTRPKYFRAHEEEFARQDTAPAKKIERSREITYQWLHTQVGDYEITSSRNKKSDRFLPEIDPGVLNGGRVQLVASPVSREGLDLEIVSVASGSALTRSSEKYNQTCRHSAGNAKQEKPVPVKVASTPSKKERISFRDNPLQFSTGWGGGKKRTKPCK</sequence>
<evidence type="ECO:0000313" key="5">
    <source>
        <dbReference type="Proteomes" id="UP001230051"/>
    </source>
</evidence>
<feature type="compositionally biased region" description="Polar residues" evidence="3">
    <location>
        <begin position="535"/>
        <end position="548"/>
    </location>
</feature>
<dbReference type="InterPro" id="IPR050836">
    <property type="entry name" value="SDS22/Internalin_LRR"/>
</dbReference>
<dbReference type="Proteomes" id="UP001230051">
    <property type="component" value="Unassembled WGS sequence"/>
</dbReference>
<dbReference type="PROSITE" id="PS51450">
    <property type="entry name" value="LRR"/>
    <property type="match status" value="4"/>
</dbReference>
<feature type="region of interest" description="Disordered" evidence="3">
    <location>
        <begin position="511"/>
        <end position="560"/>
    </location>
</feature>
<feature type="compositionally biased region" description="Polar residues" evidence="3">
    <location>
        <begin position="1304"/>
        <end position="1316"/>
    </location>
</feature>
<dbReference type="SMART" id="SM00369">
    <property type="entry name" value="LRR_TYP"/>
    <property type="match status" value="3"/>
</dbReference>
<dbReference type="EMBL" id="JAGXEW010000010">
    <property type="protein sequence ID" value="KAK1167197.1"/>
    <property type="molecule type" value="Genomic_DNA"/>
</dbReference>
<organism evidence="4 5">
    <name type="scientific">Acipenser oxyrinchus oxyrinchus</name>
    <dbReference type="NCBI Taxonomy" id="40147"/>
    <lineage>
        <taxon>Eukaryota</taxon>
        <taxon>Metazoa</taxon>
        <taxon>Chordata</taxon>
        <taxon>Craniata</taxon>
        <taxon>Vertebrata</taxon>
        <taxon>Euteleostomi</taxon>
        <taxon>Actinopterygii</taxon>
        <taxon>Chondrostei</taxon>
        <taxon>Acipenseriformes</taxon>
        <taxon>Acipenseridae</taxon>
        <taxon>Acipenser</taxon>
    </lineage>
</organism>
<feature type="compositionally biased region" description="Basic and acidic residues" evidence="3">
    <location>
        <begin position="549"/>
        <end position="559"/>
    </location>
</feature>
<comment type="caution">
    <text evidence="4">The sequence shown here is derived from an EMBL/GenBank/DDBJ whole genome shotgun (WGS) entry which is preliminary data.</text>
</comment>
<keyword evidence="5" id="KW-1185">Reference proteome</keyword>
<dbReference type="PANTHER" id="PTHR46652">
    <property type="entry name" value="LEUCINE-RICH REPEAT AND IQ DOMAIN-CONTAINING PROTEIN 1-RELATED"/>
    <property type="match status" value="1"/>
</dbReference>
<evidence type="ECO:0000313" key="4">
    <source>
        <dbReference type="EMBL" id="KAK1167197.1"/>
    </source>
</evidence>
<dbReference type="PROSITE" id="PS50096">
    <property type="entry name" value="IQ"/>
    <property type="match status" value="3"/>
</dbReference>
<dbReference type="InterPro" id="IPR000048">
    <property type="entry name" value="IQ_motif_EF-hand-BS"/>
</dbReference>
<dbReference type="SUPFAM" id="SSF52058">
    <property type="entry name" value="L domain-like"/>
    <property type="match status" value="1"/>
</dbReference>
<name>A0AAD8DEF9_ACIOX</name>
<feature type="region of interest" description="Disordered" evidence="3">
    <location>
        <begin position="1295"/>
        <end position="1325"/>
    </location>
</feature>
<dbReference type="InterPro" id="IPR001611">
    <property type="entry name" value="Leu-rich_rpt"/>
</dbReference>
<gene>
    <name evidence="4" type="primary">Lrriq1</name>
    <name evidence="4" type="ORF">AOXY_G11877</name>
</gene>
<evidence type="ECO:0000256" key="3">
    <source>
        <dbReference type="SAM" id="MobiDB-lite"/>
    </source>
</evidence>
<evidence type="ECO:0000256" key="2">
    <source>
        <dbReference type="ARBA" id="ARBA00022737"/>
    </source>
</evidence>
<dbReference type="InterPro" id="IPR025875">
    <property type="entry name" value="Leu-rich_rpt_4"/>
</dbReference>
<reference evidence="4" key="1">
    <citation type="submission" date="2022-02" db="EMBL/GenBank/DDBJ databases">
        <title>Atlantic sturgeon de novo genome assembly.</title>
        <authorList>
            <person name="Stock M."/>
            <person name="Klopp C."/>
            <person name="Guiguen Y."/>
            <person name="Cabau C."/>
            <person name="Parinello H."/>
            <person name="Santidrian Yebra-Pimentel E."/>
            <person name="Kuhl H."/>
            <person name="Dirks R.P."/>
            <person name="Guessner J."/>
            <person name="Wuertz S."/>
            <person name="Du K."/>
            <person name="Schartl M."/>
        </authorList>
    </citation>
    <scope>NUCLEOTIDE SEQUENCE</scope>
    <source>
        <strain evidence="4">STURGEONOMICS-FGT-2020</strain>
        <tissue evidence="4">Whole blood</tissue>
    </source>
</reference>
<feature type="region of interest" description="Disordered" evidence="3">
    <location>
        <begin position="1530"/>
        <end position="1580"/>
    </location>
</feature>
<dbReference type="GO" id="GO:0009966">
    <property type="term" value="P:regulation of signal transduction"/>
    <property type="evidence" value="ECO:0007669"/>
    <property type="project" value="UniProtKB-ARBA"/>
</dbReference>
<proteinExistence type="predicted"/>
<feature type="region of interest" description="Disordered" evidence="3">
    <location>
        <begin position="382"/>
        <end position="422"/>
    </location>
</feature>
<dbReference type="SUPFAM" id="SSF52540">
    <property type="entry name" value="P-loop containing nucleoside triphosphate hydrolases"/>
    <property type="match status" value="1"/>
</dbReference>
<dbReference type="InterPro" id="IPR003591">
    <property type="entry name" value="Leu-rich_rpt_typical-subtyp"/>
</dbReference>
<feature type="compositionally biased region" description="Polar residues" evidence="3">
    <location>
        <begin position="1337"/>
        <end position="1353"/>
    </location>
</feature>
<keyword evidence="2" id="KW-0677">Repeat</keyword>
<keyword evidence="1" id="KW-0433">Leucine-rich repeat</keyword>
<dbReference type="Gene3D" id="3.80.10.10">
    <property type="entry name" value="Ribonuclease Inhibitor"/>
    <property type="match status" value="2"/>
</dbReference>
<dbReference type="Pfam" id="PF12799">
    <property type="entry name" value="LRR_4"/>
    <property type="match status" value="1"/>
</dbReference>